<feature type="compositionally biased region" description="Gly residues" evidence="1">
    <location>
        <begin position="192"/>
        <end position="213"/>
    </location>
</feature>
<sequence>MPPQQEQPRGVKRKPPTFQHLPLDRAKKLKQSWVETQKIKSKWKAQKRKEGLVAPRAQLQHMLDAPVDKAGESDEEKDDDAASQSSSADRASKKGEEESEDSESEDEAAEELPSTSRPSTSRPTTSRPLTSRPLTTRPTIPKPRRRPGGAQEKPQEKPSLRELQDKAYSKESLHHHKSHPLKGHKAPTSSRGRGGGRGGNGRGAPRGRGGGQPDMGLRMKAMLEKIKQDLT</sequence>
<reference evidence="2 3" key="1">
    <citation type="submission" date="2016-10" db="EMBL/GenBank/DDBJ databases">
        <title>Genome sequence of the basidiomycete white-rot fungus Trametes pubescens.</title>
        <authorList>
            <person name="Makela M.R."/>
            <person name="Granchi Z."/>
            <person name="Peng M."/>
            <person name="De Vries R.P."/>
            <person name="Grigoriev I."/>
            <person name="Riley R."/>
            <person name="Hilden K."/>
        </authorList>
    </citation>
    <scope>NUCLEOTIDE SEQUENCE [LARGE SCALE GENOMIC DNA]</scope>
    <source>
        <strain evidence="2 3">FBCC735</strain>
    </source>
</reference>
<evidence type="ECO:0008006" key="4">
    <source>
        <dbReference type="Google" id="ProtNLM"/>
    </source>
</evidence>
<accession>A0A1M2VUB2</accession>
<organism evidence="2 3">
    <name type="scientific">Trametes pubescens</name>
    <name type="common">White-rot fungus</name>
    <dbReference type="NCBI Taxonomy" id="154538"/>
    <lineage>
        <taxon>Eukaryota</taxon>
        <taxon>Fungi</taxon>
        <taxon>Dikarya</taxon>
        <taxon>Basidiomycota</taxon>
        <taxon>Agaricomycotina</taxon>
        <taxon>Agaricomycetes</taxon>
        <taxon>Polyporales</taxon>
        <taxon>Polyporaceae</taxon>
        <taxon>Trametes</taxon>
    </lineage>
</organism>
<dbReference type="OMA" id="KPPTFRH"/>
<feature type="compositionally biased region" description="Low complexity" evidence="1">
    <location>
        <begin position="111"/>
        <end position="139"/>
    </location>
</feature>
<feature type="compositionally biased region" description="Basic and acidic residues" evidence="1">
    <location>
        <begin position="221"/>
        <end position="231"/>
    </location>
</feature>
<dbReference type="Proteomes" id="UP000184267">
    <property type="component" value="Unassembled WGS sequence"/>
</dbReference>
<proteinExistence type="predicted"/>
<name>A0A1M2VUB2_TRAPU</name>
<keyword evidence="3" id="KW-1185">Reference proteome</keyword>
<gene>
    <name evidence="2" type="ORF">TRAPUB_12333</name>
</gene>
<comment type="caution">
    <text evidence="2">The sequence shown here is derived from an EMBL/GenBank/DDBJ whole genome shotgun (WGS) entry which is preliminary data.</text>
</comment>
<feature type="compositionally biased region" description="Basic and acidic residues" evidence="1">
    <location>
        <begin position="153"/>
        <end position="172"/>
    </location>
</feature>
<feature type="compositionally biased region" description="Acidic residues" evidence="1">
    <location>
        <begin position="97"/>
        <end position="110"/>
    </location>
</feature>
<dbReference type="OrthoDB" id="3365439at2759"/>
<evidence type="ECO:0000313" key="2">
    <source>
        <dbReference type="EMBL" id="OJT11148.1"/>
    </source>
</evidence>
<feature type="compositionally biased region" description="Basic residues" evidence="1">
    <location>
        <begin position="173"/>
        <end position="185"/>
    </location>
</feature>
<evidence type="ECO:0000256" key="1">
    <source>
        <dbReference type="SAM" id="MobiDB-lite"/>
    </source>
</evidence>
<dbReference type="EMBL" id="MNAD01000683">
    <property type="protein sequence ID" value="OJT11148.1"/>
    <property type="molecule type" value="Genomic_DNA"/>
</dbReference>
<evidence type="ECO:0000313" key="3">
    <source>
        <dbReference type="Proteomes" id="UP000184267"/>
    </source>
</evidence>
<protein>
    <recommendedName>
        <fullName evidence="4">rRNA-processing protein FYV7</fullName>
    </recommendedName>
</protein>
<dbReference type="STRING" id="154538.A0A1M2VUB2"/>
<dbReference type="AlphaFoldDB" id="A0A1M2VUB2"/>
<feature type="region of interest" description="Disordered" evidence="1">
    <location>
        <begin position="1"/>
        <end position="231"/>
    </location>
</feature>